<proteinExistence type="predicted"/>
<keyword evidence="2" id="KW-0378">Hydrolase</keyword>
<organism evidence="2 3">
    <name type="scientific">Archangium lansingense</name>
    <dbReference type="NCBI Taxonomy" id="2995310"/>
    <lineage>
        <taxon>Bacteria</taxon>
        <taxon>Pseudomonadati</taxon>
        <taxon>Myxococcota</taxon>
        <taxon>Myxococcia</taxon>
        <taxon>Myxococcales</taxon>
        <taxon>Cystobacterineae</taxon>
        <taxon>Archangiaceae</taxon>
        <taxon>Archangium</taxon>
    </lineage>
</organism>
<dbReference type="Pfam" id="PF04480">
    <property type="entry name" value="DUF559"/>
    <property type="match status" value="1"/>
</dbReference>
<reference evidence="2 3" key="1">
    <citation type="submission" date="2022-11" db="EMBL/GenBank/DDBJ databases">
        <title>Minimal conservation of predation-associated metabolite biosynthetic gene clusters underscores biosynthetic potential of Myxococcota including descriptions for ten novel species: Archangium lansinium sp. nov., Myxococcus landrumus sp. nov., Nannocystis bai.</title>
        <authorList>
            <person name="Ahearne A."/>
            <person name="Stevens C."/>
            <person name="Phillips K."/>
        </authorList>
    </citation>
    <scope>NUCLEOTIDE SEQUENCE [LARGE SCALE GENOMIC DNA]</scope>
    <source>
        <strain evidence="2 3">MIWBW</strain>
    </source>
</reference>
<dbReference type="PANTHER" id="PTHR38590:SF1">
    <property type="entry name" value="BLL0828 PROTEIN"/>
    <property type="match status" value="1"/>
</dbReference>
<feature type="domain" description="DUF559" evidence="1">
    <location>
        <begin position="15"/>
        <end position="120"/>
    </location>
</feature>
<evidence type="ECO:0000313" key="2">
    <source>
        <dbReference type="EMBL" id="MCY1077726.1"/>
    </source>
</evidence>
<dbReference type="Proteomes" id="UP001207654">
    <property type="component" value="Unassembled WGS sequence"/>
</dbReference>
<evidence type="ECO:0000259" key="1">
    <source>
        <dbReference type="Pfam" id="PF04480"/>
    </source>
</evidence>
<keyword evidence="3" id="KW-1185">Reference proteome</keyword>
<name>A0ABT4A805_9BACT</name>
<sequence>MPDYRGNTTIVGLLERCRDLRRSSTDAESLLWKLLRARQLAGFKFRRQHQFGPYILDFFCAERSLRIELDGDQHALPANVVRDAGRSRFLAEQGVRVLRFGNRDVLLETEAVLMRLYTVLTESEGRPSP</sequence>
<dbReference type="PANTHER" id="PTHR38590">
    <property type="entry name" value="BLL0828 PROTEIN"/>
    <property type="match status" value="1"/>
</dbReference>
<dbReference type="EMBL" id="JAPNKA010000001">
    <property type="protein sequence ID" value="MCY1077726.1"/>
    <property type="molecule type" value="Genomic_DNA"/>
</dbReference>
<accession>A0ABT4A805</accession>
<keyword evidence="2" id="KW-0255">Endonuclease</keyword>
<dbReference type="GO" id="GO:0004519">
    <property type="term" value="F:endonuclease activity"/>
    <property type="evidence" value="ECO:0007669"/>
    <property type="project" value="UniProtKB-KW"/>
</dbReference>
<protein>
    <submittedName>
        <fullName evidence="2">Endonuclease domain-containing protein</fullName>
    </submittedName>
</protein>
<keyword evidence="2" id="KW-0540">Nuclease</keyword>
<dbReference type="Gene3D" id="3.40.960.10">
    <property type="entry name" value="VSR Endonuclease"/>
    <property type="match status" value="1"/>
</dbReference>
<gene>
    <name evidence="2" type="ORF">OV287_24970</name>
</gene>
<dbReference type="CDD" id="cd01038">
    <property type="entry name" value="Endonuclease_DUF559"/>
    <property type="match status" value="1"/>
</dbReference>
<dbReference type="InterPro" id="IPR047216">
    <property type="entry name" value="Endonuclease_DUF559_bact"/>
</dbReference>
<dbReference type="InterPro" id="IPR007569">
    <property type="entry name" value="DUF559"/>
</dbReference>
<dbReference type="SUPFAM" id="SSF52980">
    <property type="entry name" value="Restriction endonuclease-like"/>
    <property type="match status" value="1"/>
</dbReference>
<evidence type="ECO:0000313" key="3">
    <source>
        <dbReference type="Proteomes" id="UP001207654"/>
    </source>
</evidence>
<comment type="caution">
    <text evidence="2">The sequence shown here is derived from an EMBL/GenBank/DDBJ whole genome shotgun (WGS) entry which is preliminary data.</text>
</comment>
<dbReference type="RefSeq" id="WP_267536540.1">
    <property type="nucleotide sequence ID" value="NZ_JAPNKA010000001.1"/>
</dbReference>
<dbReference type="InterPro" id="IPR011335">
    <property type="entry name" value="Restrct_endonuc-II-like"/>
</dbReference>